<dbReference type="CDD" id="cd03146">
    <property type="entry name" value="GAT1_Peptidase_E"/>
    <property type="match status" value="1"/>
</dbReference>
<evidence type="ECO:0000256" key="2">
    <source>
        <dbReference type="ARBA" id="ARBA00022670"/>
    </source>
</evidence>
<proteinExistence type="inferred from homology"/>
<dbReference type="InterPro" id="IPR005320">
    <property type="entry name" value="Peptidase_S51"/>
</dbReference>
<dbReference type="Pfam" id="PF03575">
    <property type="entry name" value="Peptidase_S51"/>
    <property type="match status" value="1"/>
</dbReference>
<organism evidence="5 6">
    <name type="scientific">Rubrivivax gelatinosus</name>
    <name type="common">Rhodocyclus gelatinosus</name>
    <name type="synonym">Rhodopseudomonas gelatinosa</name>
    <dbReference type="NCBI Taxonomy" id="28068"/>
    <lineage>
        <taxon>Bacteria</taxon>
        <taxon>Pseudomonadati</taxon>
        <taxon>Pseudomonadota</taxon>
        <taxon>Betaproteobacteria</taxon>
        <taxon>Burkholderiales</taxon>
        <taxon>Sphaerotilaceae</taxon>
        <taxon>Rubrivivax</taxon>
    </lineage>
</organism>
<dbReference type="EMBL" id="NRRU01000094">
    <property type="protein sequence ID" value="MBK1715054.1"/>
    <property type="molecule type" value="Genomic_DNA"/>
</dbReference>
<comment type="caution">
    <text evidence="5">The sequence shown here is derived from an EMBL/GenBank/DDBJ whole genome shotgun (WGS) entry which is preliminary data.</text>
</comment>
<dbReference type="RefSeq" id="WP_259373755.1">
    <property type="nucleotide sequence ID" value="NZ_NRRT01000066.1"/>
</dbReference>
<reference evidence="5" key="2">
    <citation type="journal article" date="2020" name="Microorganisms">
        <title>Osmotic Adaptation and Compatible Solute Biosynthesis of Phototrophic Bacteria as Revealed from Genome Analyses.</title>
        <authorList>
            <person name="Imhoff J.F."/>
            <person name="Rahn T."/>
            <person name="Kunzel S."/>
            <person name="Keller A."/>
            <person name="Neulinger S.C."/>
        </authorList>
    </citation>
    <scope>NUCLEOTIDE SEQUENCE</scope>
    <source>
        <strain evidence="5">IM 151</strain>
    </source>
</reference>
<evidence type="ECO:0000256" key="1">
    <source>
        <dbReference type="ARBA" id="ARBA00006534"/>
    </source>
</evidence>
<evidence type="ECO:0000313" key="5">
    <source>
        <dbReference type="EMBL" id="MBK1715054.1"/>
    </source>
</evidence>
<keyword evidence="2" id="KW-0645">Protease</keyword>
<gene>
    <name evidence="5" type="ORF">CKO43_20040</name>
</gene>
<dbReference type="PANTHER" id="PTHR20842:SF0">
    <property type="entry name" value="ALPHA-ASPARTYL DIPEPTIDASE"/>
    <property type="match status" value="1"/>
</dbReference>
<evidence type="ECO:0000313" key="6">
    <source>
        <dbReference type="Proteomes" id="UP001041814"/>
    </source>
</evidence>
<keyword evidence="4" id="KW-0720">Serine protease</keyword>
<protein>
    <recommendedName>
        <fullName evidence="7">Peptidase E</fullName>
    </recommendedName>
</protein>
<reference evidence="5" key="1">
    <citation type="submission" date="2017-08" db="EMBL/GenBank/DDBJ databases">
        <authorList>
            <person name="Imhoff J.F."/>
            <person name="Rahn T."/>
            <person name="Kuenzel S."/>
            <person name="Neulinger S.C."/>
        </authorList>
    </citation>
    <scope>NUCLEOTIDE SEQUENCE</scope>
    <source>
        <strain evidence="5">IM 151</strain>
    </source>
</reference>
<evidence type="ECO:0000256" key="4">
    <source>
        <dbReference type="ARBA" id="ARBA00022825"/>
    </source>
</evidence>
<dbReference type="SUPFAM" id="SSF52317">
    <property type="entry name" value="Class I glutamine amidotransferase-like"/>
    <property type="match status" value="1"/>
</dbReference>
<keyword evidence="6" id="KW-1185">Reference proteome</keyword>
<evidence type="ECO:0008006" key="7">
    <source>
        <dbReference type="Google" id="ProtNLM"/>
    </source>
</evidence>
<accession>A0ABS1E0C1</accession>
<dbReference type="PANTHER" id="PTHR20842">
    <property type="entry name" value="PROTEASE S51 ALPHA-ASPARTYL DIPEPTIDASE"/>
    <property type="match status" value="1"/>
</dbReference>
<evidence type="ECO:0000256" key="3">
    <source>
        <dbReference type="ARBA" id="ARBA00022801"/>
    </source>
</evidence>
<sequence>MQRYLLLGGGGFLMEDAPSPIDSYMLRLTGKQKPKICFVSTPGGDHPEHIDKFYAAFGMQACTPSHLAFFRKPAAGAIPLADLEAHLTAQDIVFVGGGNTKSALGVWREWGLIDIFRRVSSNGVLLAGMSAGAICWFEFGFADSYGTSSLRPLPCIGLLPGACVVHYNSDPPRRREIFAALEAGSIDQAVAIDDYAAVIYEGRVVAGVVSWRQGAGACSISMLNGRAVETRHPGQCILI</sequence>
<dbReference type="Gene3D" id="3.40.50.880">
    <property type="match status" value="1"/>
</dbReference>
<name>A0ABS1E0C1_RUBGE</name>
<dbReference type="Proteomes" id="UP001041814">
    <property type="component" value="Unassembled WGS sequence"/>
</dbReference>
<comment type="similarity">
    <text evidence="1">Belongs to the peptidase S51 family.</text>
</comment>
<dbReference type="InterPro" id="IPR029062">
    <property type="entry name" value="Class_I_gatase-like"/>
</dbReference>
<keyword evidence="3" id="KW-0378">Hydrolase</keyword>